<reference evidence="8" key="2">
    <citation type="submission" date="2021-04" db="EMBL/GenBank/DDBJ databases">
        <authorList>
            <person name="Gilroy R."/>
        </authorList>
    </citation>
    <scope>NUCLEOTIDE SEQUENCE</scope>
    <source>
        <strain evidence="8">ChiHjej12B11-24981</strain>
    </source>
</reference>
<dbReference type="Gene3D" id="3.30.1120.80">
    <property type="match status" value="1"/>
</dbReference>
<accession>A0A9D2A6C7</accession>
<dbReference type="EMBL" id="DXCK01000113">
    <property type="protein sequence ID" value="HIZ02236.1"/>
    <property type="molecule type" value="Genomic_DNA"/>
</dbReference>
<evidence type="ECO:0000256" key="4">
    <source>
        <dbReference type="ARBA" id="ARBA00022989"/>
    </source>
</evidence>
<dbReference type="InterPro" id="IPR000917">
    <property type="entry name" value="Sulfatase_N"/>
</dbReference>
<gene>
    <name evidence="8" type="ORF">H9819_08330</name>
</gene>
<evidence type="ECO:0000256" key="5">
    <source>
        <dbReference type="ARBA" id="ARBA00023136"/>
    </source>
</evidence>
<dbReference type="SUPFAM" id="SSF53649">
    <property type="entry name" value="Alkaline phosphatase-like"/>
    <property type="match status" value="1"/>
</dbReference>
<reference evidence="8" key="1">
    <citation type="journal article" date="2021" name="PeerJ">
        <title>Extensive microbial diversity within the chicken gut microbiome revealed by metagenomics and culture.</title>
        <authorList>
            <person name="Gilroy R."/>
            <person name="Ravi A."/>
            <person name="Getino M."/>
            <person name="Pursley I."/>
            <person name="Horton D.L."/>
            <person name="Alikhan N.F."/>
            <person name="Baker D."/>
            <person name="Gharbi K."/>
            <person name="Hall N."/>
            <person name="Watson M."/>
            <person name="Adriaenssens E.M."/>
            <person name="Foster-Nyarko E."/>
            <person name="Jarju S."/>
            <person name="Secka A."/>
            <person name="Antonio M."/>
            <person name="Oren A."/>
            <person name="Chaudhuri R.R."/>
            <person name="La Ragione R."/>
            <person name="Hildebrand F."/>
            <person name="Pallen M.J."/>
        </authorList>
    </citation>
    <scope>NUCLEOTIDE SEQUENCE</scope>
    <source>
        <strain evidence="8">ChiHjej12B11-24981</strain>
    </source>
</reference>
<evidence type="ECO:0000256" key="2">
    <source>
        <dbReference type="ARBA" id="ARBA00022475"/>
    </source>
</evidence>
<proteinExistence type="predicted"/>
<organism evidence="8 9">
    <name type="scientific">Candidatus Bacteroides merdipullorum</name>
    <dbReference type="NCBI Taxonomy" id="2838474"/>
    <lineage>
        <taxon>Bacteria</taxon>
        <taxon>Pseudomonadati</taxon>
        <taxon>Bacteroidota</taxon>
        <taxon>Bacteroidia</taxon>
        <taxon>Bacteroidales</taxon>
        <taxon>Bacteroidaceae</taxon>
        <taxon>Bacteroides</taxon>
    </lineage>
</organism>
<dbReference type="InterPro" id="IPR050448">
    <property type="entry name" value="OpgB/LTA_synthase_biosynth"/>
</dbReference>
<protein>
    <submittedName>
        <fullName evidence="8">Sulfatase-like hydrolase/transferase</fullName>
    </submittedName>
</protein>
<evidence type="ECO:0000256" key="6">
    <source>
        <dbReference type="SAM" id="Phobius"/>
    </source>
</evidence>
<keyword evidence="2" id="KW-1003">Cell membrane</keyword>
<keyword evidence="4 6" id="KW-1133">Transmembrane helix</keyword>
<feature type="transmembrane region" description="Helical" evidence="6">
    <location>
        <begin position="16"/>
        <end position="41"/>
    </location>
</feature>
<feature type="domain" description="Sulfatase N-terminal" evidence="7">
    <location>
        <begin position="302"/>
        <end position="570"/>
    </location>
</feature>
<dbReference type="PANTHER" id="PTHR47371">
    <property type="entry name" value="LIPOTEICHOIC ACID SYNTHASE"/>
    <property type="match status" value="1"/>
</dbReference>
<comment type="caution">
    <text evidence="8">The sequence shown here is derived from an EMBL/GenBank/DDBJ whole genome shotgun (WGS) entry which is preliminary data.</text>
</comment>
<evidence type="ECO:0000256" key="1">
    <source>
        <dbReference type="ARBA" id="ARBA00004651"/>
    </source>
</evidence>
<dbReference type="PANTHER" id="PTHR47371:SF3">
    <property type="entry name" value="PHOSPHOGLYCEROL TRANSFERASE I"/>
    <property type="match status" value="1"/>
</dbReference>
<evidence type="ECO:0000313" key="9">
    <source>
        <dbReference type="Proteomes" id="UP000824023"/>
    </source>
</evidence>
<name>A0A9D2A6C7_9BACE</name>
<dbReference type="Proteomes" id="UP000824023">
    <property type="component" value="Unassembled WGS sequence"/>
</dbReference>
<keyword evidence="8" id="KW-0378">Hydrolase</keyword>
<sequence>MLDFQPKALLKKGGTIFIYLLSVHVMALSLFSLFRLIFFFASDYEFPQTIQHEYLLQSRSFLYGLWFDNVIACYVLLTPLAVLWISALLNWLPRALFRATAIFFSIFYGLASFVAAANIPYFAYFFKVINSSIFNWFEYGTTTAGMVLEESSYYPYLLLAVVTTVLWSWIMWKQANWAYQRCKNMSSATTMDWTSRGIIFLSGAVCIGLCIFGIRGRCGYNPIKVSQAFYCEDPFLNQVGINPVFNLLSSTIDEHRDGHQWLQLAIETKAVKNVQHLLQRPGITNISPIAQQVDNPQREEKKNVIIVLMESMSAHLMDSFGADKGLTPHLDSIYARSLHFSNCYSSGIHTNHGMYSTLYSFPAIMKRNAMKDSSIRRYAGLPTVLKEHGYRNLFFMTHESQYDNMNGFFRTNGFDEIYSQEDYPADKIANHFGVQDDYLFQYALPVLRQKADSDQPFFAVLLTISNHPPYVIPPYFQPRSCKKEEQIVEYADWSIGNFMQQASREPWFENTIFVFLGDHGKLVTTPECELPESYNHIPLMFFGKGIAPELRTDFCGQVDVAPTLLHLLGIDYVQNNLGVDLLREKRPCIFYTADDLVAARDSLHLYIYNPETKVERCFHTDSLCRPGQPSDSAFVWLKSYAFSMLQTAEYLVKHELILDRPKTKGPAQHP</sequence>
<evidence type="ECO:0000256" key="3">
    <source>
        <dbReference type="ARBA" id="ARBA00022692"/>
    </source>
</evidence>
<feature type="transmembrane region" description="Helical" evidence="6">
    <location>
        <begin position="193"/>
        <end position="214"/>
    </location>
</feature>
<feature type="transmembrane region" description="Helical" evidence="6">
    <location>
        <begin position="61"/>
        <end position="89"/>
    </location>
</feature>
<dbReference type="Pfam" id="PF00884">
    <property type="entry name" value="Sulfatase"/>
    <property type="match status" value="1"/>
</dbReference>
<keyword evidence="3 6" id="KW-0812">Transmembrane</keyword>
<feature type="transmembrane region" description="Helical" evidence="6">
    <location>
        <begin position="101"/>
        <end position="126"/>
    </location>
</feature>
<dbReference type="InterPro" id="IPR017850">
    <property type="entry name" value="Alkaline_phosphatase_core_sf"/>
</dbReference>
<dbReference type="AlphaFoldDB" id="A0A9D2A6C7"/>
<dbReference type="GO" id="GO:0005886">
    <property type="term" value="C:plasma membrane"/>
    <property type="evidence" value="ECO:0007669"/>
    <property type="project" value="UniProtKB-SubCell"/>
</dbReference>
<evidence type="ECO:0000259" key="7">
    <source>
        <dbReference type="Pfam" id="PF00884"/>
    </source>
</evidence>
<evidence type="ECO:0000313" key="8">
    <source>
        <dbReference type="EMBL" id="HIZ02236.1"/>
    </source>
</evidence>
<feature type="transmembrane region" description="Helical" evidence="6">
    <location>
        <begin position="153"/>
        <end position="172"/>
    </location>
</feature>
<dbReference type="CDD" id="cd16015">
    <property type="entry name" value="LTA_synthase"/>
    <property type="match status" value="1"/>
</dbReference>
<comment type="subcellular location">
    <subcellularLocation>
        <location evidence="1">Cell membrane</location>
        <topology evidence="1">Multi-pass membrane protein</topology>
    </subcellularLocation>
</comment>
<keyword evidence="5 6" id="KW-0472">Membrane</keyword>
<dbReference type="Gene3D" id="3.40.720.10">
    <property type="entry name" value="Alkaline Phosphatase, subunit A"/>
    <property type="match status" value="1"/>
</dbReference>
<dbReference type="GO" id="GO:0016787">
    <property type="term" value="F:hydrolase activity"/>
    <property type="evidence" value="ECO:0007669"/>
    <property type="project" value="UniProtKB-KW"/>
</dbReference>